<evidence type="ECO:0000313" key="3">
    <source>
        <dbReference type="EMBL" id="SJZ71536.1"/>
    </source>
</evidence>
<dbReference type="SUPFAM" id="SSF50985">
    <property type="entry name" value="RCC1/BLIP-II"/>
    <property type="match status" value="2"/>
</dbReference>
<accession>A0A1T4MXF9</accession>
<dbReference type="InterPro" id="IPR003961">
    <property type="entry name" value="FN3_dom"/>
</dbReference>
<evidence type="ECO:0000259" key="2">
    <source>
        <dbReference type="PROSITE" id="PS50853"/>
    </source>
</evidence>
<proteinExistence type="predicted"/>
<feature type="chain" id="PRO_5012233579" evidence="1">
    <location>
        <begin position="28"/>
        <end position="1100"/>
    </location>
</feature>
<dbReference type="SUPFAM" id="SSF49265">
    <property type="entry name" value="Fibronectin type III"/>
    <property type="match status" value="2"/>
</dbReference>
<dbReference type="InterPro" id="IPR051553">
    <property type="entry name" value="Ran_GTPase-activating"/>
</dbReference>
<dbReference type="EMBL" id="FUWR01000006">
    <property type="protein sequence ID" value="SJZ71536.1"/>
    <property type="molecule type" value="Genomic_DNA"/>
</dbReference>
<dbReference type="PANTHER" id="PTHR45982:SF1">
    <property type="entry name" value="REGULATOR OF CHROMOSOME CONDENSATION"/>
    <property type="match status" value="1"/>
</dbReference>
<dbReference type="AlphaFoldDB" id="A0A1T4MXF9"/>
<dbReference type="InterPro" id="IPR013783">
    <property type="entry name" value="Ig-like_fold"/>
</dbReference>
<feature type="domain" description="Fibronectin type-III" evidence="2">
    <location>
        <begin position="653"/>
        <end position="745"/>
    </location>
</feature>
<protein>
    <submittedName>
        <fullName evidence="3">Alpha-tubulin suppressor</fullName>
    </submittedName>
</protein>
<dbReference type="RefSeq" id="WP_078789750.1">
    <property type="nucleotide sequence ID" value="NZ_FUWR01000006.1"/>
</dbReference>
<dbReference type="Gene3D" id="2.130.10.30">
    <property type="entry name" value="Regulator of chromosome condensation 1/beta-lactamase-inhibitor protein II"/>
    <property type="match status" value="3"/>
</dbReference>
<dbReference type="InterPro" id="IPR000408">
    <property type="entry name" value="Reg_chr_condens"/>
</dbReference>
<dbReference type="Proteomes" id="UP000190102">
    <property type="component" value="Unassembled WGS sequence"/>
</dbReference>
<organism evidence="3 4">
    <name type="scientific">Trichlorobacter thiogenes</name>
    <dbReference type="NCBI Taxonomy" id="115783"/>
    <lineage>
        <taxon>Bacteria</taxon>
        <taxon>Pseudomonadati</taxon>
        <taxon>Thermodesulfobacteriota</taxon>
        <taxon>Desulfuromonadia</taxon>
        <taxon>Geobacterales</taxon>
        <taxon>Geobacteraceae</taxon>
        <taxon>Trichlorobacter</taxon>
    </lineage>
</organism>
<dbReference type="InterPro" id="IPR009091">
    <property type="entry name" value="RCC1/BLIP-II"/>
</dbReference>
<dbReference type="PROSITE" id="PS50012">
    <property type="entry name" value="RCC1_3"/>
    <property type="match status" value="9"/>
</dbReference>
<dbReference type="CDD" id="cd00063">
    <property type="entry name" value="FN3"/>
    <property type="match status" value="3"/>
</dbReference>
<dbReference type="InterPro" id="IPR036116">
    <property type="entry name" value="FN3_sf"/>
</dbReference>
<feature type="domain" description="Fibronectin type-III" evidence="2">
    <location>
        <begin position="838"/>
        <end position="930"/>
    </location>
</feature>
<dbReference type="OrthoDB" id="5512631at2"/>
<dbReference type="GO" id="GO:0005737">
    <property type="term" value="C:cytoplasm"/>
    <property type="evidence" value="ECO:0007669"/>
    <property type="project" value="TreeGrafter"/>
</dbReference>
<gene>
    <name evidence="3" type="ORF">SAMN02745119_01435</name>
</gene>
<dbReference type="GO" id="GO:0005085">
    <property type="term" value="F:guanyl-nucleotide exchange factor activity"/>
    <property type="evidence" value="ECO:0007669"/>
    <property type="project" value="TreeGrafter"/>
</dbReference>
<dbReference type="PROSITE" id="PS00626">
    <property type="entry name" value="RCC1_2"/>
    <property type="match status" value="7"/>
</dbReference>
<feature type="signal peptide" evidence="1">
    <location>
        <begin position="1"/>
        <end position="27"/>
    </location>
</feature>
<dbReference type="STRING" id="115783.SAMN02745119_01435"/>
<dbReference type="Gene3D" id="2.60.40.10">
    <property type="entry name" value="Immunoglobulins"/>
    <property type="match status" value="3"/>
</dbReference>
<reference evidence="4" key="1">
    <citation type="submission" date="2017-02" db="EMBL/GenBank/DDBJ databases">
        <authorList>
            <person name="Varghese N."/>
            <person name="Submissions S."/>
        </authorList>
    </citation>
    <scope>NUCLEOTIDE SEQUENCE [LARGE SCALE GENOMIC DNA]</scope>
    <source>
        <strain evidence="4">ATCC BAA-34</strain>
    </source>
</reference>
<name>A0A1T4MXF9_9BACT</name>
<feature type="domain" description="Fibronectin type-III" evidence="2">
    <location>
        <begin position="746"/>
        <end position="837"/>
    </location>
</feature>
<keyword evidence="1" id="KW-0732">Signal</keyword>
<dbReference type="PANTHER" id="PTHR45982">
    <property type="entry name" value="REGULATOR OF CHROMOSOME CONDENSATION"/>
    <property type="match status" value="1"/>
</dbReference>
<dbReference type="Pfam" id="PF00041">
    <property type="entry name" value="fn3"/>
    <property type="match status" value="3"/>
</dbReference>
<sequence length="1100" mass="111624">MNMTRHVTTVLLLVLLLLSALANTGLAASQGFVRIASNSTHSLGLKSDGTVVAWGDDNSFNGGNIPAGLSTVTAIATGYKHSLALKSDGTVVAWGQNESGQATVPQGLTDVIAIAAGDYHSLALKSDGTLVGWGSNAQKQITIPAGLSGVAAIAACGYRSMALKSDGTVVMWGDSAATIYVPSNVSGVIAIATGSNHALALKNDHTVVAWGSNTYGQTTVPGTLSGVVAIAAGANHSLALKDDHTVVAWGNNNCIGTNYCGQATVPANLDNVTAIAGGYFHSLALKSDGTVTSWGDNRYGQITLPAAAQTGVIALDGGGAHSLALKSDGSVSAWGYNYNGQAPATLTHTNVTAISAGYDNHSLALTNGSVVAWGDNTYNKATVPTTALQNIVAIAAGGTQSLALHNNGTVIGWGGSGSAPYNLAGVAAISAGFYHSLALKYDGTVVAWGLSTYGQAVVPSGLSDVSAIAAGGTHSLVLKRNGTVTGWGANSSGQINIPQGLSGVVAIAAGYSHSMALKSDGSVQVWGDNSYGQTALPAAVQSGVVAIASSKNYCLAMKSDGTVVIWGLQGGAPGVLDTQPPRVQHTVSIANTSGLTVIPAASTVPSYEGDYLLIGIPGPLTPIISGCGGTRYGTIYKTAPVTADCTVTIGLAPPLATSVTDRTATSFTAHWNPAAGATGYYLDVASDLNFTTMLSGYNGKDVGLATSSAISGLTAGTTYWYRLRSYNGIETSTNSNPLPVAPLPATPLATSATGISTTAFTANWTTVADATGYLLDVALDSNFTTILPSYNSLPVSGTSSVVTGLTPGTNYWYRLRAVNISGTGAISNLVGVITLPAAPVAITATGLTADGFTANWSTVTGAVSYLLDVSTDTNFNSFSGTYHDLEVPNNASYQVSGLTPGNVYYFRVRAKNASGISAYSNTKTVGTILTITAFNGSGSGTVTSTPAGIACEKGLGPGCSMPVSVASVSLGAAPDWKSVFSSWGGACDLSPNPCVLTMDSDKNVTVTFNPNFQAILAGDIGTGFATLQSAYDAAGNGAIILAHIHDFYEDLNFNQAWAITLDGGKDPNDASYQTTTGYTSLVGTLSIASGEVTIHNIIIK</sequence>
<evidence type="ECO:0000256" key="1">
    <source>
        <dbReference type="SAM" id="SignalP"/>
    </source>
</evidence>
<evidence type="ECO:0000313" key="4">
    <source>
        <dbReference type="Proteomes" id="UP000190102"/>
    </source>
</evidence>
<dbReference type="SMART" id="SM00060">
    <property type="entry name" value="FN3"/>
    <property type="match status" value="3"/>
</dbReference>
<dbReference type="Pfam" id="PF13540">
    <property type="entry name" value="RCC1_2"/>
    <property type="match status" value="11"/>
</dbReference>
<keyword evidence="4" id="KW-1185">Reference proteome</keyword>
<dbReference type="PROSITE" id="PS50853">
    <property type="entry name" value="FN3"/>
    <property type="match status" value="3"/>
</dbReference>